<dbReference type="PANTHER" id="PTHR11274">
    <property type="entry name" value="RAD25/XP-B DNA REPAIR HELICASE"/>
    <property type="match status" value="1"/>
</dbReference>
<organism evidence="7 8">
    <name type="scientific">Trichormus variabilis (strain ATCC 29413 / PCC 7937)</name>
    <name type="common">Anabaena variabilis</name>
    <dbReference type="NCBI Taxonomy" id="240292"/>
    <lineage>
        <taxon>Bacteria</taxon>
        <taxon>Bacillati</taxon>
        <taxon>Cyanobacteriota</taxon>
        <taxon>Cyanophyceae</taxon>
        <taxon>Nostocales</taxon>
        <taxon>Nostocaceae</taxon>
        <taxon>Trichormus</taxon>
    </lineage>
</organism>
<dbReference type="GeneID" id="58724803"/>
<dbReference type="Gene3D" id="3.40.50.300">
    <property type="entry name" value="P-loop containing nucleotide triphosphate hydrolases"/>
    <property type="match status" value="2"/>
</dbReference>
<evidence type="ECO:0000259" key="6">
    <source>
        <dbReference type="PROSITE" id="PS51194"/>
    </source>
</evidence>
<keyword evidence="2" id="KW-0378">Hydrolase</keyword>
<dbReference type="InterPro" id="IPR003615">
    <property type="entry name" value="HNH_nuc"/>
</dbReference>
<proteinExistence type="predicted"/>
<dbReference type="GO" id="GO:0005524">
    <property type="term" value="F:ATP binding"/>
    <property type="evidence" value="ECO:0007669"/>
    <property type="project" value="UniProtKB-KW"/>
</dbReference>
<keyword evidence="1" id="KW-0547">Nucleotide-binding</keyword>
<evidence type="ECO:0000256" key="4">
    <source>
        <dbReference type="ARBA" id="ARBA00022840"/>
    </source>
</evidence>
<dbReference type="PANTHER" id="PTHR11274:SF0">
    <property type="entry name" value="GENERAL TRANSCRIPTION AND DNA REPAIR FACTOR IIH HELICASE SUBUNIT XPB"/>
    <property type="match status" value="1"/>
</dbReference>
<evidence type="ECO:0000313" key="7">
    <source>
        <dbReference type="EMBL" id="ABA21745.1"/>
    </source>
</evidence>
<dbReference type="EMBL" id="CP000117">
    <property type="protein sequence ID" value="ABA21745.1"/>
    <property type="molecule type" value="Genomic_DNA"/>
</dbReference>
<dbReference type="HOGENOM" id="CLU_014233_0_0_3"/>
<feature type="domain" description="Helicase ATP-binding" evidence="5">
    <location>
        <begin position="39"/>
        <end position="230"/>
    </location>
</feature>
<dbReference type="STRING" id="240292.Ava_2125"/>
<feature type="domain" description="Helicase C-terminal" evidence="6">
    <location>
        <begin position="304"/>
        <end position="481"/>
    </location>
</feature>
<dbReference type="SUPFAM" id="SSF52540">
    <property type="entry name" value="P-loop containing nucleoside triphosphate hydrolases"/>
    <property type="match status" value="1"/>
</dbReference>
<dbReference type="Proteomes" id="UP000002533">
    <property type="component" value="Chromosome"/>
</dbReference>
<evidence type="ECO:0000313" key="8">
    <source>
        <dbReference type="Proteomes" id="UP000002533"/>
    </source>
</evidence>
<dbReference type="Pfam" id="PF04851">
    <property type="entry name" value="ResIII"/>
    <property type="match status" value="1"/>
</dbReference>
<dbReference type="Pfam" id="PF00271">
    <property type="entry name" value="Helicase_C"/>
    <property type="match status" value="1"/>
</dbReference>
<dbReference type="InterPro" id="IPR001650">
    <property type="entry name" value="Helicase_C-like"/>
</dbReference>
<accession>Q3MB91</accession>
<sequence length="842" mass="96516">MVYVSLDLEQLREQDTNFVPKSPFQHQIEAFEKLSNTFRLDNKKPGSGILVLPTGAGKTFTAVRWLCDHVVPKNIKILWLAPSYYLLDQAFSTFKENARGISYSKKILNIRCVSSNPSHAKAASIKSTDDIIIMTVQTAISNLSPNALDGSGNKVKTPFRKFIENCKETGLFIIVDEAHHSPAYGCRNLLIGEIGLRSIVPNSNILGLTATPTYTDKTRRGWLWKIYKDGVNGVIYQADKEALIAQDILARPNYIEVSTGTEMVVDDRLYEKLVKQHKDLPESIIETLANDKHRNNLIVKTYTSNKDIYGKTIIFADRWFQCVYIKDKLLEKGIKADAIYSHIDADPGSSEARNKRREDENKTILDEFRNNKLDVLINVRMLTEGADIPNVQSVFITRQTTSSILMTQMIGRALRGKKIKGNSEANVVLFFDDWKRLIDWATPQIGDTKDTGKESTIKSYPLEYISIRLVEELSKSIESGGVHEVIFSKIFPIGWYKTEIVYADSDKNNESIEAFTEYVMVYDHTQSKLNKFINFILDFKLPVEWSKEYLNDESLEQQIGEWIDSWFDWKTDNLGDKLSADLIKIVRHIAQNQSAPEYYSFDERENYDLDRIAKRLIDFSPREIDKYINEEFAKPGTLWKTFYKTPNRLITSVHLAIIKIIHGGDSEIPTITVISPSPHKDRELSEKEKVKVKKRDSYTCLCCGANTEAKLQVDHIKPFSMGGETSIQNSQTLCNICNKCKGKNEIDFRCNTTKLAIPKNLDLTFRTESQHSIRTLTRVVNLFYHCKAIYKIEWDSTIRGYIIYLYPGNNPQWLLQHKAQLLEYIQDKLGRQAYNIVVTTKE</sequence>
<reference evidence="8" key="1">
    <citation type="journal article" date="2014" name="Stand. Genomic Sci.">
        <title>Complete genome sequence of Anabaena variabilis ATCC 29413.</title>
        <authorList>
            <person name="Thiel T."/>
            <person name="Pratte B.S."/>
            <person name="Zhong J."/>
            <person name="Goodwin L."/>
            <person name="Copeland A."/>
            <person name="Lucas S."/>
            <person name="Han C."/>
            <person name="Pitluck S."/>
            <person name="Land M.L."/>
            <person name="Kyrpides N.C."/>
            <person name="Woyke T."/>
        </authorList>
    </citation>
    <scope>NUCLEOTIDE SEQUENCE [LARGE SCALE GENOMIC DNA]</scope>
    <source>
        <strain evidence="8">ATCC 29413 / PCC 7937</strain>
    </source>
</reference>
<dbReference type="eggNOG" id="COG1061">
    <property type="taxonomic scope" value="Bacteria"/>
</dbReference>
<name>Q3MB91_TRIV2</name>
<dbReference type="Pfam" id="PF01844">
    <property type="entry name" value="HNH"/>
    <property type="match status" value="1"/>
</dbReference>
<dbReference type="RefSeq" id="WP_011318912.1">
    <property type="nucleotide sequence ID" value="NC_007413.1"/>
</dbReference>
<evidence type="ECO:0000256" key="3">
    <source>
        <dbReference type="ARBA" id="ARBA00022806"/>
    </source>
</evidence>
<dbReference type="InterPro" id="IPR050615">
    <property type="entry name" value="ATP-dep_DNA_Helicase"/>
</dbReference>
<dbReference type="InterPro" id="IPR014001">
    <property type="entry name" value="Helicase_ATP-bd"/>
</dbReference>
<dbReference type="GO" id="GO:0016787">
    <property type="term" value="F:hydrolase activity"/>
    <property type="evidence" value="ECO:0007669"/>
    <property type="project" value="UniProtKB-KW"/>
</dbReference>
<dbReference type="GO" id="GO:0003677">
    <property type="term" value="F:DNA binding"/>
    <property type="evidence" value="ECO:0007669"/>
    <property type="project" value="InterPro"/>
</dbReference>
<dbReference type="Gene3D" id="1.10.30.50">
    <property type="match status" value="1"/>
</dbReference>
<dbReference type="KEGG" id="ava:Ava_2125"/>
<dbReference type="PROSITE" id="PS51194">
    <property type="entry name" value="HELICASE_CTER"/>
    <property type="match status" value="1"/>
</dbReference>
<dbReference type="InterPro" id="IPR002711">
    <property type="entry name" value="HNH"/>
</dbReference>
<protein>
    <submittedName>
        <fullName evidence="7">Type III restriction enzyme, res subunit</fullName>
    </submittedName>
</protein>
<dbReference type="GO" id="GO:0008270">
    <property type="term" value="F:zinc ion binding"/>
    <property type="evidence" value="ECO:0007669"/>
    <property type="project" value="InterPro"/>
</dbReference>
<keyword evidence="3" id="KW-0347">Helicase</keyword>
<evidence type="ECO:0000256" key="1">
    <source>
        <dbReference type="ARBA" id="ARBA00022741"/>
    </source>
</evidence>
<dbReference type="SMART" id="SM00507">
    <property type="entry name" value="HNHc"/>
    <property type="match status" value="1"/>
</dbReference>
<evidence type="ECO:0000256" key="2">
    <source>
        <dbReference type="ARBA" id="ARBA00022801"/>
    </source>
</evidence>
<keyword evidence="4" id="KW-0067">ATP-binding</keyword>
<dbReference type="InterPro" id="IPR027417">
    <property type="entry name" value="P-loop_NTPase"/>
</dbReference>
<dbReference type="eggNOG" id="COG1403">
    <property type="taxonomic scope" value="Bacteria"/>
</dbReference>
<gene>
    <name evidence="7" type="ordered locus">Ava_2125</name>
</gene>
<dbReference type="CDD" id="cd00085">
    <property type="entry name" value="HNHc"/>
    <property type="match status" value="1"/>
</dbReference>
<dbReference type="GO" id="GO:0004519">
    <property type="term" value="F:endonuclease activity"/>
    <property type="evidence" value="ECO:0007669"/>
    <property type="project" value="InterPro"/>
</dbReference>
<dbReference type="PROSITE" id="PS51192">
    <property type="entry name" value="HELICASE_ATP_BIND_1"/>
    <property type="match status" value="1"/>
</dbReference>
<dbReference type="SMART" id="SM00487">
    <property type="entry name" value="DEXDc"/>
    <property type="match status" value="1"/>
</dbReference>
<dbReference type="AlphaFoldDB" id="Q3MB91"/>
<dbReference type="InterPro" id="IPR006935">
    <property type="entry name" value="Helicase/UvrB_N"/>
</dbReference>
<evidence type="ECO:0000259" key="5">
    <source>
        <dbReference type="PROSITE" id="PS51192"/>
    </source>
</evidence>
<dbReference type="GO" id="GO:0004386">
    <property type="term" value="F:helicase activity"/>
    <property type="evidence" value="ECO:0007669"/>
    <property type="project" value="UniProtKB-KW"/>
</dbReference>
<dbReference type="SMART" id="SM00490">
    <property type="entry name" value="HELICc"/>
    <property type="match status" value="1"/>
</dbReference>